<feature type="compositionally biased region" description="Basic and acidic residues" evidence="1">
    <location>
        <begin position="92"/>
        <end position="103"/>
    </location>
</feature>
<evidence type="ECO:0000256" key="1">
    <source>
        <dbReference type="SAM" id="MobiDB-lite"/>
    </source>
</evidence>
<feature type="compositionally biased region" description="Acidic residues" evidence="1">
    <location>
        <begin position="110"/>
        <end position="123"/>
    </location>
</feature>
<proteinExistence type="predicted"/>
<dbReference type="STRING" id="246199.CUS_6165"/>
<keyword evidence="2" id="KW-0472">Membrane</keyword>
<dbReference type="OrthoDB" id="1817720at2"/>
<feature type="transmembrane region" description="Helical" evidence="2">
    <location>
        <begin position="55"/>
        <end position="75"/>
    </location>
</feature>
<keyword evidence="4" id="KW-1185">Reference proteome</keyword>
<organism evidence="3 4">
    <name type="scientific">Ruminococcus albus 8</name>
    <dbReference type="NCBI Taxonomy" id="246199"/>
    <lineage>
        <taxon>Bacteria</taxon>
        <taxon>Bacillati</taxon>
        <taxon>Bacillota</taxon>
        <taxon>Clostridia</taxon>
        <taxon>Eubacteriales</taxon>
        <taxon>Oscillospiraceae</taxon>
        <taxon>Ruminococcus</taxon>
    </lineage>
</organism>
<dbReference type="Proteomes" id="UP000004259">
    <property type="component" value="Unassembled WGS sequence"/>
</dbReference>
<keyword evidence="2" id="KW-1133">Transmembrane helix</keyword>
<dbReference type="RefSeq" id="WP_002846856.1">
    <property type="nucleotide sequence ID" value="NZ_ADKM02000008.1"/>
</dbReference>
<evidence type="ECO:0000313" key="4">
    <source>
        <dbReference type="Proteomes" id="UP000004259"/>
    </source>
</evidence>
<protein>
    <submittedName>
        <fullName evidence="3">Conserved domain protein</fullName>
    </submittedName>
</protein>
<keyword evidence="2" id="KW-0812">Transmembrane</keyword>
<reference evidence="3 4" key="1">
    <citation type="submission" date="2011-02" db="EMBL/GenBank/DDBJ databases">
        <authorList>
            <person name="Nelson K.E."/>
            <person name="Sutton G."/>
            <person name="Torralba M."/>
            <person name="Durkin S."/>
            <person name="Harkins D."/>
            <person name="Montgomery R."/>
            <person name="Ziemer C."/>
            <person name="Klaassens E."/>
            <person name="Ocuiv P."/>
            <person name="Morrison M."/>
        </authorList>
    </citation>
    <scope>NUCLEOTIDE SEQUENCE [LARGE SCALE GENOMIC DNA]</scope>
    <source>
        <strain evidence="3 4">8</strain>
    </source>
</reference>
<evidence type="ECO:0000256" key="2">
    <source>
        <dbReference type="SAM" id="Phobius"/>
    </source>
</evidence>
<comment type="caution">
    <text evidence="3">The sequence shown here is derived from an EMBL/GenBank/DDBJ whole genome shotgun (WGS) entry which is preliminary data.</text>
</comment>
<evidence type="ECO:0000313" key="3">
    <source>
        <dbReference type="EMBL" id="EGC04826.1"/>
    </source>
</evidence>
<sequence>MADLRNEYTQHIRNTAPDMDKLWDRISEEIDKKENTKETETTNTEREQIKRSGGYMKIVAAAAAFIVIFAGINIINESNKSKNIMNSIPTSRAEKAGASDKTDNAATAEDNTEDNNAEAAAEDEAIQSVEGTADISGQKNYELVVKYDQLDLSETDTVSFMADYVPNGDEYFVEKNVLEQTDIFADVIVDDVEFEADSSAVYTLDVVAMYDKDGEVTGENITLRSSTPYILQQNREYLIPLKVNSSGDYGIVFENAPQIEITLDGGAVFQNGWSSLGSNALSLEKESLNVNDFYFDRMKYAPQFDIEQLITEWKNA</sequence>
<dbReference type="EMBL" id="ADKM02000008">
    <property type="protein sequence ID" value="EGC04826.1"/>
    <property type="molecule type" value="Genomic_DNA"/>
</dbReference>
<name>E9S7F4_RUMAL</name>
<gene>
    <name evidence="3" type="ORF">CUS_6165</name>
</gene>
<dbReference type="eggNOG" id="ENOG50326W3">
    <property type="taxonomic scope" value="Bacteria"/>
</dbReference>
<dbReference type="AlphaFoldDB" id="E9S7F4"/>
<feature type="region of interest" description="Disordered" evidence="1">
    <location>
        <begin position="91"/>
        <end position="123"/>
    </location>
</feature>
<accession>E9S7F4</accession>